<evidence type="ECO:0000313" key="5">
    <source>
        <dbReference type="EMBL" id="KAK9691779.1"/>
    </source>
</evidence>
<dbReference type="SUPFAM" id="SSF50630">
    <property type="entry name" value="Acid proteases"/>
    <property type="match status" value="1"/>
</dbReference>
<dbReference type="PROSITE" id="PS51767">
    <property type="entry name" value="PEPTIDASE_A1"/>
    <property type="match status" value="1"/>
</dbReference>
<dbReference type="InterPro" id="IPR033121">
    <property type="entry name" value="PEPTIDASE_A1"/>
</dbReference>
<feature type="domain" description="Peptidase A1" evidence="4">
    <location>
        <begin position="62"/>
        <end position="426"/>
    </location>
</feature>
<comment type="similarity">
    <text evidence="1">Belongs to the peptidase A1 family.</text>
</comment>
<evidence type="ECO:0000256" key="3">
    <source>
        <dbReference type="ARBA" id="ARBA00022801"/>
    </source>
</evidence>
<keyword evidence="3" id="KW-0378">Hydrolase</keyword>
<keyword evidence="2" id="KW-0645">Protease</keyword>
<dbReference type="Proteomes" id="UP001443914">
    <property type="component" value="Unassembled WGS sequence"/>
</dbReference>
<keyword evidence="6" id="KW-1185">Reference proteome</keyword>
<dbReference type="InterPro" id="IPR051708">
    <property type="entry name" value="Plant_Aspart_Prot_A1"/>
</dbReference>
<reference evidence="5" key="1">
    <citation type="submission" date="2024-03" db="EMBL/GenBank/DDBJ databases">
        <title>WGS assembly of Saponaria officinalis var. Norfolk2.</title>
        <authorList>
            <person name="Jenkins J."/>
            <person name="Shu S."/>
            <person name="Grimwood J."/>
            <person name="Barry K."/>
            <person name="Goodstein D."/>
            <person name="Schmutz J."/>
            <person name="Leebens-Mack J."/>
            <person name="Osbourn A."/>
        </authorList>
    </citation>
    <scope>NUCLEOTIDE SEQUENCE [LARGE SCALE GENOMIC DNA]</scope>
    <source>
        <strain evidence="5">JIC</strain>
    </source>
</reference>
<dbReference type="GO" id="GO:0008233">
    <property type="term" value="F:peptidase activity"/>
    <property type="evidence" value="ECO:0007669"/>
    <property type="project" value="UniProtKB-KW"/>
</dbReference>
<dbReference type="InterPro" id="IPR032799">
    <property type="entry name" value="TAXi_C"/>
</dbReference>
<dbReference type="Gene3D" id="2.40.70.10">
    <property type="entry name" value="Acid Proteases"/>
    <property type="match status" value="2"/>
</dbReference>
<sequence>MKLFPIHSPHLQILPKNFTTQDRQQFLVNISLSQSLEVQNRHPKLAPNSIKSTLSYLGGSFLVANLTIVNKSLRYTAYVVVNTLSDLTWIQCFRCNPCFPQRNPFPSERWSSFTRMSLDDLRCAPHRYYNGSCGFEDSYGSGRTEGYLGKATFMFQADGPGEVGINQYYPNIGFGCAIRNRYFPFNHLEGVNEIAGILGLSPGPRSLINQLDMVIKERFSYCLAPFSPVRGSASTTTLSFGDDAKIGGDDERKVQTFGFRPDAHHFAYLGAILVNGIRLHIDPIIFKLDDLYYETGFFIGLTAPLTLLARPAYAAVRHAMVGHFKQYGWRPMERSLGYQYDLCYAQVMSGNQVYPTMAFNFLKSPKDKGEIQFIIPPENLFANMEIRGTGFCLQMLPTDGLSVLGAFQQVNHKFLFDLKNKLVSFIPQKC</sequence>
<evidence type="ECO:0000256" key="1">
    <source>
        <dbReference type="ARBA" id="ARBA00007447"/>
    </source>
</evidence>
<comment type="caution">
    <text evidence="5">The sequence shown here is derived from an EMBL/GenBank/DDBJ whole genome shotgun (WGS) entry which is preliminary data.</text>
</comment>
<protein>
    <recommendedName>
        <fullName evidence="4">Peptidase A1 domain-containing protein</fullName>
    </recommendedName>
</protein>
<organism evidence="5 6">
    <name type="scientific">Saponaria officinalis</name>
    <name type="common">Common soapwort</name>
    <name type="synonym">Lychnis saponaria</name>
    <dbReference type="NCBI Taxonomy" id="3572"/>
    <lineage>
        <taxon>Eukaryota</taxon>
        <taxon>Viridiplantae</taxon>
        <taxon>Streptophyta</taxon>
        <taxon>Embryophyta</taxon>
        <taxon>Tracheophyta</taxon>
        <taxon>Spermatophyta</taxon>
        <taxon>Magnoliopsida</taxon>
        <taxon>eudicotyledons</taxon>
        <taxon>Gunneridae</taxon>
        <taxon>Pentapetalae</taxon>
        <taxon>Caryophyllales</taxon>
        <taxon>Caryophyllaceae</taxon>
        <taxon>Caryophylleae</taxon>
        <taxon>Saponaria</taxon>
    </lineage>
</organism>
<dbReference type="PANTHER" id="PTHR47967:SF128">
    <property type="entry name" value="ASPARTIC PROTEINASE CDR1-LIKE"/>
    <property type="match status" value="1"/>
</dbReference>
<evidence type="ECO:0000259" key="4">
    <source>
        <dbReference type="PROSITE" id="PS51767"/>
    </source>
</evidence>
<name>A0AAW1IP06_SAPOF</name>
<dbReference type="Pfam" id="PF14543">
    <property type="entry name" value="TAXi_N"/>
    <property type="match status" value="1"/>
</dbReference>
<accession>A0AAW1IP06</accession>
<dbReference type="InterPro" id="IPR032861">
    <property type="entry name" value="TAXi_N"/>
</dbReference>
<dbReference type="GO" id="GO:0006508">
    <property type="term" value="P:proteolysis"/>
    <property type="evidence" value="ECO:0007669"/>
    <property type="project" value="UniProtKB-KW"/>
</dbReference>
<evidence type="ECO:0000313" key="6">
    <source>
        <dbReference type="Proteomes" id="UP001443914"/>
    </source>
</evidence>
<dbReference type="EMBL" id="JBDFQZ010000009">
    <property type="protein sequence ID" value="KAK9691779.1"/>
    <property type="molecule type" value="Genomic_DNA"/>
</dbReference>
<dbReference type="Pfam" id="PF14541">
    <property type="entry name" value="TAXi_C"/>
    <property type="match status" value="1"/>
</dbReference>
<dbReference type="GO" id="GO:0005576">
    <property type="term" value="C:extracellular region"/>
    <property type="evidence" value="ECO:0007669"/>
    <property type="project" value="TreeGrafter"/>
</dbReference>
<dbReference type="PANTHER" id="PTHR47967">
    <property type="entry name" value="OS07G0603500 PROTEIN-RELATED"/>
    <property type="match status" value="1"/>
</dbReference>
<gene>
    <name evidence="5" type="ORF">RND81_09G219500</name>
</gene>
<dbReference type="InterPro" id="IPR021109">
    <property type="entry name" value="Peptidase_aspartic_dom_sf"/>
</dbReference>
<evidence type="ECO:0000256" key="2">
    <source>
        <dbReference type="ARBA" id="ARBA00022670"/>
    </source>
</evidence>
<proteinExistence type="inferred from homology"/>
<dbReference type="AlphaFoldDB" id="A0AAW1IP06"/>